<name>A0A1A9VGR1_GLOAU</name>
<evidence type="ECO:0000313" key="2">
    <source>
        <dbReference type="Proteomes" id="UP000078200"/>
    </source>
</evidence>
<accession>A0A1A9VGR1</accession>
<dbReference type="VEuPathDB" id="VectorBase:GAUT036656"/>
<sequence>MRGLSTVYPPPRTAYAWPIHRLCRLTHRLRMAYVPPRLPLYTAYNQLMHRLCMAYVWHHLCDAYAWPMYRLGIPYTWLTTAYASLMRGLCMARPMRCLCMAYVPPMHPLSIYPIHGLCTAYVWPMYRLGIPYTWLTTAYASLMRGLCMARPMRCLCMAYVPPMHPYTS</sequence>
<protein>
    <submittedName>
        <fullName evidence="1">Uncharacterized protein</fullName>
    </submittedName>
</protein>
<dbReference type="AlphaFoldDB" id="A0A1A9VGR1"/>
<organism evidence="1 2">
    <name type="scientific">Glossina austeni</name>
    <name type="common">Savannah tsetse fly</name>
    <dbReference type="NCBI Taxonomy" id="7395"/>
    <lineage>
        <taxon>Eukaryota</taxon>
        <taxon>Metazoa</taxon>
        <taxon>Ecdysozoa</taxon>
        <taxon>Arthropoda</taxon>
        <taxon>Hexapoda</taxon>
        <taxon>Insecta</taxon>
        <taxon>Pterygota</taxon>
        <taxon>Neoptera</taxon>
        <taxon>Endopterygota</taxon>
        <taxon>Diptera</taxon>
        <taxon>Brachycera</taxon>
        <taxon>Muscomorpha</taxon>
        <taxon>Hippoboscoidea</taxon>
        <taxon>Glossinidae</taxon>
        <taxon>Glossina</taxon>
    </lineage>
</organism>
<reference evidence="1" key="1">
    <citation type="submission" date="2020-05" db="UniProtKB">
        <authorList>
            <consortium name="EnsemblMetazoa"/>
        </authorList>
    </citation>
    <scope>IDENTIFICATION</scope>
    <source>
        <strain evidence="1">TTRI</strain>
    </source>
</reference>
<dbReference type="Proteomes" id="UP000078200">
    <property type="component" value="Unassembled WGS sequence"/>
</dbReference>
<proteinExistence type="predicted"/>
<dbReference type="EnsemblMetazoa" id="GAUT036656-RA">
    <property type="protein sequence ID" value="GAUT036656-PA"/>
    <property type="gene ID" value="GAUT036656"/>
</dbReference>
<keyword evidence="2" id="KW-1185">Reference proteome</keyword>
<evidence type="ECO:0000313" key="1">
    <source>
        <dbReference type="EnsemblMetazoa" id="GAUT036656-PA"/>
    </source>
</evidence>